<dbReference type="EMBL" id="JANBPW010000786">
    <property type="protein sequence ID" value="KAJ1948282.1"/>
    <property type="molecule type" value="Genomic_DNA"/>
</dbReference>
<feature type="non-terminal residue" evidence="1">
    <location>
        <position position="1"/>
    </location>
</feature>
<protein>
    <submittedName>
        <fullName evidence="1">Uncharacterized protein</fullName>
    </submittedName>
</protein>
<reference evidence="1" key="1">
    <citation type="submission" date="2022-07" db="EMBL/GenBank/DDBJ databases">
        <title>Phylogenomic reconstructions and comparative analyses of Kickxellomycotina fungi.</title>
        <authorList>
            <person name="Reynolds N.K."/>
            <person name="Stajich J.E."/>
            <person name="Barry K."/>
            <person name="Grigoriev I.V."/>
            <person name="Crous P."/>
            <person name="Smith M.E."/>
        </authorList>
    </citation>
    <scope>NUCLEOTIDE SEQUENCE</scope>
    <source>
        <strain evidence="1">NRRL 5244</strain>
    </source>
</reference>
<evidence type="ECO:0000313" key="1">
    <source>
        <dbReference type="EMBL" id="KAJ1948282.1"/>
    </source>
</evidence>
<proteinExistence type="predicted"/>
<gene>
    <name evidence="1" type="ORF">FBU59_001667</name>
</gene>
<organism evidence="1 2">
    <name type="scientific">Linderina macrospora</name>
    <dbReference type="NCBI Taxonomy" id="4868"/>
    <lineage>
        <taxon>Eukaryota</taxon>
        <taxon>Fungi</taxon>
        <taxon>Fungi incertae sedis</taxon>
        <taxon>Zoopagomycota</taxon>
        <taxon>Kickxellomycotina</taxon>
        <taxon>Kickxellomycetes</taxon>
        <taxon>Kickxellales</taxon>
        <taxon>Kickxellaceae</taxon>
        <taxon>Linderina</taxon>
    </lineage>
</organism>
<name>A0ACC1JDJ2_9FUNG</name>
<accession>A0ACC1JDJ2</accession>
<comment type="caution">
    <text evidence="1">The sequence shown here is derived from an EMBL/GenBank/DDBJ whole genome shotgun (WGS) entry which is preliminary data.</text>
</comment>
<dbReference type="Proteomes" id="UP001150603">
    <property type="component" value="Unassembled WGS sequence"/>
</dbReference>
<sequence length="510" mass="53898">RLSLEEYNKRRRVSHAPGTGSKEASSPAPAATSTSSATAASAAGDTDAKSETSNDSGSAAAIKELPAPAKVKVSLEEYNRRRKLSGTASIDSNITAAASAVPKDLAPPVDASPAIPLAAVPEAPMPSKTDTDSSNAAATTKPGSAAASTAVAEQIPSPIRADSVPSTMAIDTTTRRNSFSRSVRSPPLPPASAPVATRPSDALGRRGLLTPPPPPPMPHASSHPTSGRFDDRGPNTYAGGRKASGPQNESYYRLERGAGGYYDDYERDRDGRERDRDGRDFRGRERESYRDYDMKDRVRSRDFNTPPPPPPPPMHGPMSATVPGFHGHGSYRQRDREFGRRDGSLERESGEISFGRGRSRSRDRGGRMGSMGDRRYGGPMSQGGGGYYQSHNNNRSPPPARSLTPHSSNSTGDWRPSGYAPPMLSPHHSTQPSGASRGLSNSPTRRQQQQATDAPFSSAHQQQQQQPLPGLSTTSGSPVAAGGGYRGVNRRGGIGNNGSGSSRGGSPVRK</sequence>
<evidence type="ECO:0000313" key="2">
    <source>
        <dbReference type="Proteomes" id="UP001150603"/>
    </source>
</evidence>
<keyword evidence="2" id="KW-1185">Reference proteome</keyword>